<dbReference type="RefSeq" id="WP_281756295.1">
    <property type="nucleotide sequence ID" value="NZ_BRVP01000029.1"/>
</dbReference>
<feature type="transmembrane region" description="Helical" evidence="5">
    <location>
        <begin position="80"/>
        <end position="101"/>
    </location>
</feature>
<feature type="transmembrane region" description="Helical" evidence="5">
    <location>
        <begin position="12"/>
        <end position="31"/>
    </location>
</feature>
<keyword evidence="2 5" id="KW-0812">Transmembrane</keyword>
<proteinExistence type="predicted"/>
<feature type="transmembrane region" description="Helical" evidence="5">
    <location>
        <begin position="107"/>
        <end position="124"/>
    </location>
</feature>
<evidence type="ECO:0000313" key="6">
    <source>
        <dbReference type="EMBL" id="GLB53959.1"/>
    </source>
</evidence>
<dbReference type="Pfam" id="PF13564">
    <property type="entry name" value="DoxX_2"/>
    <property type="match status" value="1"/>
</dbReference>
<evidence type="ECO:0000256" key="1">
    <source>
        <dbReference type="ARBA" id="ARBA00004141"/>
    </source>
</evidence>
<comment type="caution">
    <text evidence="6">The sequence shown here is derived from an EMBL/GenBank/DDBJ whole genome shotgun (WGS) entry which is preliminary data.</text>
</comment>
<dbReference type="GO" id="GO:0016020">
    <property type="term" value="C:membrane"/>
    <property type="evidence" value="ECO:0007669"/>
    <property type="project" value="UniProtKB-SubCell"/>
</dbReference>
<organism evidence="6 7">
    <name type="scientific">Neptunitalea chrysea</name>
    <dbReference type="NCBI Taxonomy" id="1647581"/>
    <lineage>
        <taxon>Bacteria</taxon>
        <taxon>Pseudomonadati</taxon>
        <taxon>Bacteroidota</taxon>
        <taxon>Flavobacteriia</taxon>
        <taxon>Flavobacteriales</taxon>
        <taxon>Flavobacteriaceae</taxon>
        <taxon>Neptunitalea</taxon>
    </lineage>
</organism>
<keyword evidence="7" id="KW-1185">Reference proteome</keyword>
<evidence type="ECO:0000256" key="4">
    <source>
        <dbReference type="ARBA" id="ARBA00023136"/>
    </source>
</evidence>
<evidence type="ECO:0008006" key="8">
    <source>
        <dbReference type="Google" id="ProtNLM"/>
    </source>
</evidence>
<keyword evidence="3 5" id="KW-1133">Transmembrane helix</keyword>
<evidence type="ECO:0000256" key="2">
    <source>
        <dbReference type="ARBA" id="ARBA00022692"/>
    </source>
</evidence>
<dbReference type="Proteomes" id="UP001143545">
    <property type="component" value="Unassembled WGS sequence"/>
</dbReference>
<dbReference type="InterPro" id="IPR032808">
    <property type="entry name" value="DoxX"/>
</dbReference>
<comment type="subcellular location">
    <subcellularLocation>
        <location evidence="1">Membrane</location>
        <topology evidence="1">Multi-pass membrane protein</topology>
    </subcellularLocation>
</comment>
<dbReference type="EMBL" id="BRVP01000029">
    <property type="protein sequence ID" value="GLB53959.1"/>
    <property type="molecule type" value="Genomic_DNA"/>
</dbReference>
<dbReference type="AlphaFoldDB" id="A0A9W6EVL2"/>
<feature type="transmembrane region" description="Helical" evidence="5">
    <location>
        <begin position="51"/>
        <end position="73"/>
    </location>
</feature>
<name>A0A9W6EVL2_9FLAO</name>
<keyword evidence="4 5" id="KW-0472">Membrane</keyword>
<evidence type="ECO:0000256" key="3">
    <source>
        <dbReference type="ARBA" id="ARBA00022989"/>
    </source>
</evidence>
<reference evidence="6" key="1">
    <citation type="submission" date="2022-07" db="EMBL/GenBank/DDBJ databases">
        <title>Taxonomy of Novel Oxalotrophic and Methylotrophic Bacteria.</title>
        <authorList>
            <person name="Sahin N."/>
            <person name="Tani A."/>
        </authorList>
    </citation>
    <scope>NUCLEOTIDE SEQUENCE</scope>
    <source>
        <strain evidence="6">AM327</strain>
    </source>
</reference>
<accession>A0A9W6EVL2</accession>
<evidence type="ECO:0000256" key="5">
    <source>
        <dbReference type="SAM" id="Phobius"/>
    </source>
</evidence>
<gene>
    <name evidence="6" type="ORF">NBRC110019_30000</name>
</gene>
<evidence type="ECO:0000313" key="7">
    <source>
        <dbReference type="Proteomes" id="UP001143545"/>
    </source>
</evidence>
<protein>
    <recommendedName>
        <fullName evidence="8">DoxX-like family protein</fullName>
    </recommendedName>
</protein>
<sequence length="135" mass="14695">MTDQKRNKVLHIGLWIAQALVALMLLWGASAKLGTPTEELVKMMPWAAENPLLVTLTGFVDLLGGLGLLLPALLRIKPQFTVYAAYGTIALMVAAAIFHISRGEYESVGMNVVILLIALFIAWGRSKKEPILPKA</sequence>